<feature type="signal peptide" evidence="1">
    <location>
        <begin position="1"/>
        <end position="17"/>
    </location>
</feature>
<dbReference type="Gene3D" id="3.10.130.10">
    <property type="entry name" value="Ribonuclease A-like domain"/>
    <property type="match status" value="1"/>
</dbReference>
<evidence type="ECO:0000313" key="4">
    <source>
        <dbReference type="Proteomes" id="UP000261560"/>
    </source>
</evidence>
<dbReference type="OMA" id="FNISIWI"/>
<dbReference type="PaxDb" id="30732-ENSOMEP00000007611"/>
<feature type="chain" id="PRO_5017260596" evidence="1">
    <location>
        <begin position="18"/>
        <end position="154"/>
    </location>
</feature>
<keyword evidence="1" id="KW-0732">Signal</keyword>
<feature type="domain" description="Ribonuclease A-domain" evidence="2">
    <location>
        <begin position="20"/>
        <end position="134"/>
    </location>
</feature>
<organism evidence="3 4">
    <name type="scientific">Oryzias melastigma</name>
    <name type="common">Marine medaka</name>
    <dbReference type="NCBI Taxonomy" id="30732"/>
    <lineage>
        <taxon>Eukaryota</taxon>
        <taxon>Metazoa</taxon>
        <taxon>Chordata</taxon>
        <taxon>Craniata</taxon>
        <taxon>Vertebrata</taxon>
        <taxon>Euteleostomi</taxon>
        <taxon>Actinopterygii</taxon>
        <taxon>Neopterygii</taxon>
        <taxon>Teleostei</taxon>
        <taxon>Neoteleostei</taxon>
        <taxon>Acanthomorphata</taxon>
        <taxon>Ovalentaria</taxon>
        <taxon>Atherinomorphae</taxon>
        <taxon>Beloniformes</taxon>
        <taxon>Adrianichthyidae</taxon>
        <taxon>Oryziinae</taxon>
        <taxon>Oryzias</taxon>
    </lineage>
</organism>
<dbReference type="Proteomes" id="UP000261560">
    <property type="component" value="Unplaced"/>
</dbReference>
<dbReference type="SMART" id="SM00092">
    <property type="entry name" value="RNAse_Pc"/>
    <property type="match status" value="1"/>
</dbReference>
<sequence>MMAARIVLLFAVSPCLMSSNDNAYDRFIRHHIPPDSPTTVDETVWERFIKDHGLCERPLQSFLHPDDKNRVKAVCTKRGGKVHKGNLCISLNKFSFITVEYAVGSCRVKKTKHLILACDKVNNMCLPVHFQRNPNNENPREHARYCDAPRRWAE</sequence>
<reference evidence="3" key="1">
    <citation type="submission" date="2025-08" db="UniProtKB">
        <authorList>
            <consortium name="Ensembl"/>
        </authorList>
    </citation>
    <scope>IDENTIFICATION</scope>
</reference>
<accession>A0A3B3BPS1</accession>
<name>A0A3B3BPS1_ORYME</name>
<dbReference type="GeneTree" id="ENSGT01030000234784"/>
<keyword evidence="4" id="KW-1185">Reference proteome</keyword>
<dbReference type="Ensembl" id="ENSOMET00000003807.1">
    <property type="protein sequence ID" value="ENSOMEP00000007611.1"/>
    <property type="gene ID" value="ENSOMEG00000008727.1"/>
</dbReference>
<evidence type="ECO:0000256" key="1">
    <source>
        <dbReference type="SAM" id="SignalP"/>
    </source>
</evidence>
<dbReference type="InterPro" id="IPR023412">
    <property type="entry name" value="RNaseA_domain"/>
</dbReference>
<dbReference type="SUPFAM" id="SSF54076">
    <property type="entry name" value="RNase A-like"/>
    <property type="match status" value="1"/>
</dbReference>
<evidence type="ECO:0000259" key="2">
    <source>
        <dbReference type="SMART" id="SM00092"/>
    </source>
</evidence>
<dbReference type="AlphaFoldDB" id="A0A3B3BPS1"/>
<reference evidence="3" key="2">
    <citation type="submission" date="2025-09" db="UniProtKB">
        <authorList>
            <consortium name="Ensembl"/>
        </authorList>
    </citation>
    <scope>IDENTIFICATION</scope>
</reference>
<evidence type="ECO:0000313" key="3">
    <source>
        <dbReference type="Ensembl" id="ENSOMEP00000007611.1"/>
    </source>
</evidence>
<proteinExistence type="predicted"/>
<protein>
    <submittedName>
        <fullName evidence="3">Si:dkey-237j11.3</fullName>
    </submittedName>
</protein>
<dbReference type="InterPro" id="IPR036816">
    <property type="entry name" value="RNaseA-like_dom_sf"/>
</dbReference>